<feature type="transmembrane region" description="Helical" evidence="7">
    <location>
        <begin position="117"/>
        <end position="137"/>
    </location>
</feature>
<evidence type="ECO:0000259" key="8">
    <source>
        <dbReference type="PROSITE" id="PS50850"/>
    </source>
</evidence>
<accession>A0AAE0IEK1</accession>
<protein>
    <submittedName>
        <fullName evidence="9">Major facilitator superfamily-domain-containing protein</fullName>
    </submittedName>
</protein>
<evidence type="ECO:0000256" key="4">
    <source>
        <dbReference type="ARBA" id="ARBA00022989"/>
    </source>
</evidence>
<evidence type="ECO:0000313" key="9">
    <source>
        <dbReference type="EMBL" id="KAK3323665.1"/>
    </source>
</evidence>
<dbReference type="PANTHER" id="PTHR42718:SF9">
    <property type="entry name" value="MAJOR FACILITATOR SUPERFAMILY MULTIDRUG TRANSPORTER MFSC"/>
    <property type="match status" value="1"/>
</dbReference>
<comment type="subcellular location">
    <subcellularLocation>
        <location evidence="1">Membrane</location>
        <topology evidence="1">Multi-pass membrane protein</topology>
    </subcellularLocation>
</comment>
<gene>
    <name evidence="9" type="ORF">B0T19DRAFT_426664</name>
</gene>
<dbReference type="Pfam" id="PF07690">
    <property type="entry name" value="MFS_1"/>
    <property type="match status" value="1"/>
</dbReference>
<feature type="compositionally biased region" description="Polar residues" evidence="6">
    <location>
        <begin position="38"/>
        <end position="54"/>
    </location>
</feature>
<feature type="region of interest" description="Disordered" evidence="6">
    <location>
        <begin position="564"/>
        <end position="592"/>
    </location>
</feature>
<evidence type="ECO:0000256" key="2">
    <source>
        <dbReference type="ARBA" id="ARBA00022448"/>
    </source>
</evidence>
<feature type="transmembrane region" description="Helical" evidence="7">
    <location>
        <begin position="278"/>
        <end position="295"/>
    </location>
</feature>
<evidence type="ECO:0000313" key="10">
    <source>
        <dbReference type="Proteomes" id="UP001286456"/>
    </source>
</evidence>
<dbReference type="SUPFAM" id="SSF103473">
    <property type="entry name" value="MFS general substrate transporter"/>
    <property type="match status" value="2"/>
</dbReference>
<dbReference type="PANTHER" id="PTHR42718">
    <property type="entry name" value="MAJOR FACILITATOR SUPERFAMILY MULTIDRUG TRANSPORTER MFSC"/>
    <property type="match status" value="1"/>
</dbReference>
<feature type="transmembrane region" description="Helical" evidence="7">
    <location>
        <begin position="211"/>
        <end position="230"/>
    </location>
</feature>
<dbReference type="AlphaFoldDB" id="A0AAE0IEK1"/>
<evidence type="ECO:0000256" key="1">
    <source>
        <dbReference type="ARBA" id="ARBA00004141"/>
    </source>
</evidence>
<proteinExistence type="predicted"/>
<dbReference type="InterPro" id="IPR020846">
    <property type="entry name" value="MFS_dom"/>
</dbReference>
<dbReference type="PROSITE" id="PS50850">
    <property type="entry name" value="MFS"/>
    <property type="match status" value="1"/>
</dbReference>
<dbReference type="Gene3D" id="1.20.1250.20">
    <property type="entry name" value="MFS general substrate transporter like domains"/>
    <property type="match status" value="2"/>
</dbReference>
<reference evidence="9" key="2">
    <citation type="submission" date="2023-06" db="EMBL/GenBank/DDBJ databases">
        <authorList>
            <consortium name="Lawrence Berkeley National Laboratory"/>
            <person name="Haridas S."/>
            <person name="Hensen N."/>
            <person name="Bonometti L."/>
            <person name="Westerberg I."/>
            <person name="Brannstrom I.O."/>
            <person name="Guillou S."/>
            <person name="Cros-Aarteil S."/>
            <person name="Calhoun S."/>
            <person name="Kuo A."/>
            <person name="Mondo S."/>
            <person name="Pangilinan J."/>
            <person name="Riley R."/>
            <person name="Labutti K."/>
            <person name="Andreopoulos B."/>
            <person name="Lipzen A."/>
            <person name="Chen C."/>
            <person name="Yanf M."/>
            <person name="Daum C."/>
            <person name="Ng V."/>
            <person name="Clum A."/>
            <person name="Steindorff A."/>
            <person name="Ohm R."/>
            <person name="Martin F."/>
            <person name="Silar P."/>
            <person name="Natvig D."/>
            <person name="Lalanne C."/>
            <person name="Gautier V."/>
            <person name="Ament-Velasquez S.L."/>
            <person name="Kruys A."/>
            <person name="Hutchinson M.I."/>
            <person name="Powell A.J."/>
            <person name="Barry K."/>
            <person name="Miller A.N."/>
            <person name="Grigoriev I.V."/>
            <person name="Debuchy R."/>
            <person name="Gladieux P."/>
            <person name="Thoren M.H."/>
            <person name="Johannesson H."/>
        </authorList>
    </citation>
    <scope>NUCLEOTIDE SEQUENCE</scope>
    <source>
        <strain evidence="9">SMH4131-1</strain>
    </source>
</reference>
<evidence type="ECO:0000256" key="3">
    <source>
        <dbReference type="ARBA" id="ARBA00022692"/>
    </source>
</evidence>
<evidence type="ECO:0000256" key="7">
    <source>
        <dbReference type="SAM" id="Phobius"/>
    </source>
</evidence>
<feature type="domain" description="Major facilitator superfamily (MFS) profile" evidence="8">
    <location>
        <begin position="83"/>
        <end position="556"/>
    </location>
</feature>
<feature type="transmembrane region" description="Helical" evidence="7">
    <location>
        <begin position="149"/>
        <end position="167"/>
    </location>
</feature>
<dbReference type="Proteomes" id="UP001286456">
    <property type="component" value="Unassembled WGS sequence"/>
</dbReference>
<evidence type="ECO:0000256" key="5">
    <source>
        <dbReference type="ARBA" id="ARBA00023136"/>
    </source>
</evidence>
<keyword evidence="5 7" id="KW-0472">Membrane</keyword>
<comment type="caution">
    <text evidence="9">The sequence shown here is derived from an EMBL/GenBank/DDBJ whole genome shotgun (WGS) entry which is preliminary data.</text>
</comment>
<feature type="transmembrane region" description="Helical" evidence="7">
    <location>
        <begin position="414"/>
        <end position="434"/>
    </location>
</feature>
<organism evidence="9 10">
    <name type="scientific">Cercophora scortea</name>
    <dbReference type="NCBI Taxonomy" id="314031"/>
    <lineage>
        <taxon>Eukaryota</taxon>
        <taxon>Fungi</taxon>
        <taxon>Dikarya</taxon>
        <taxon>Ascomycota</taxon>
        <taxon>Pezizomycotina</taxon>
        <taxon>Sordariomycetes</taxon>
        <taxon>Sordariomycetidae</taxon>
        <taxon>Sordariales</taxon>
        <taxon>Lasiosphaeriaceae</taxon>
        <taxon>Cercophora</taxon>
    </lineage>
</organism>
<dbReference type="InterPro" id="IPR011701">
    <property type="entry name" value="MFS"/>
</dbReference>
<keyword evidence="10" id="KW-1185">Reference proteome</keyword>
<feature type="transmembrane region" description="Helical" evidence="7">
    <location>
        <begin position="236"/>
        <end position="258"/>
    </location>
</feature>
<keyword evidence="4 7" id="KW-1133">Transmembrane helix</keyword>
<feature type="transmembrane region" description="Helical" evidence="7">
    <location>
        <begin position="535"/>
        <end position="552"/>
    </location>
</feature>
<dbReference type="EMBL" id="JAUEPO010000004">
    <property type="protein sequence ID" value="KAK3323665.1"/>
    <property type="molecule type" value="Genomic_DNA"/>
</dbReference>
<name>A0AAE0IEK1_9PEZI</name>
<sequence length="592" mass="62483">MSIPTVDILTKKTAIPPWDSGEKGIVGGVASARPPSPTSDGTVSVRSEAAQNMNDGGDVDDDVEQNESPPPGVPFSRGRCIALVVTVAGASFLNTLSGQAVVIILPTIGRDLNIPEARLQWIVSAYSLAFGCFLLLWGRVADIYGKRRIFIWGSAWVAVTTVVNPFLRNEIAFDLFRGLQGLGAAANVPTAIGILGTTFPPGKAKNYAFSCYAAGAPLGAVFGNLIAGFISQYASWKWVFGAISLMAAAITVAAIAIIPPPKHTLHEEGVTVKASVDWLGGALITGGLLALLFALTEGNVVGWSTPWVPVLIVVSVALVALFVFWQRHLEKGGTRAPIMKVSVFRSGRFSAAMLIMALFFSSFNGWLVYATYFFQNYQGLDTLQTTLRFIPTGVSGVLAAMVVSQLISRIPTYMLLGFGNVCAIISAILFAIPIPSDTTYWAFGLPAMILSVFGADAAWPCLILFTSHSLPQTDQALGGALVNAMGQVGRAIGLAVATAIQTAVMARERGVSVEHVGPVLQWDYASLLGIRAAEWWNAALGFASLIVVLVAFRGSGIVGKVEAKKAEERPNQRGGAVVVEAAQKPGSDSKAG</sequence>
<feature type="transmembrane region" description="Helical" evidence="7">
    <location>
        <begin position="80"/>
        <end position="105"/>
    </location>
</feature>
<evidence type="ECO:0000256" key="6">
    <source>
        <dbReference type="SAM" id="MobiDB-lite"/>
    </source>
</evidence>
<keyword evidence="3 7" id="KW-0812">Transmembrane</keyword>
<feature type="transmembrane region" description="Helical" evidence="7">
    <location>
        <begin position="440"/>
        <end position="465"/>
    </location>
</feature>
<dbReference type="GO" id="GO:0022857">
    <property type="term" value="F:transmembrane transporter activity"/>
    <property type="evidence" value="ECO:0007669"/>
    <property type="project" value="InterPro"/>
</dbReference>
<feature type="transmembrane region" description="Helical" evidence="7">
    <location>
        <begin position="307"/>
        <end position="325"/>
    </location>
</feature>
<feature type="transmembrane region" description="Helical" evidence="7">
    <location>
        <begin position="346"/>
        <end position="369"/>
    </location>
</feature>
<reference evidence="9" key="1">
    <citation type="journal article" date="2023" name="Mol. Phylogenet. Evol.">
        <title>Genome-scale phylogeny and comparative genomics of the fungal order Sordariales.</title>
        <authorList>
            <person name="Hensen N."/>
            <person name="Bonometti L."/>
            <person name="Westerberg I."/>
            <person name="Brannstrom I.O."/>
            <person name="Guillou S."/>
            <person name="Cros-Aarteil S."/>
            <person name="Calhoun S."/>
            <person name="Haridas S."/>
            <person name="Kuo A."/>
            <person name="Mondo S."/>
            <person name="Pangilinan J."/>
            <person name="Riley R."/>
            <person name="LaButti K."/>
            <person name="Andreopoulos B."/>
            <person name="Lipzen A."/>
            <person name="Chen C."/>
            <person name="Yan M."/>
            <person name="Daum C."/>
            <person name="Ng V."/>
            <person name="Clum A."/>
            <person name="Steindorff A."/>
            <person name="Ohm R.A."/>
            <person name="Martin F."/>
            <person name="Silar P."/>
            <person name="Natvig D.O."/>
            <person name="Lalanne C."/>
            <person name="Gautier V."/>
            <person name="Ament-Velasquez S.L."/>
            <person name="Kruys A."/>
            <person name="Hutchinson M.I."/>
            <person name="Powell A.J."/>
            <person name="Barry K."/>
            <person name="Miller A.N."/>
            <person name="Grigoriev I.V."/>
            <person name="Debuchy R."/>
            <person name="Gladieux P."/>
            <person name="Hiltunen Thoren M."/>
            <person name="Johannesson H."/>
        </authorList>
    </citation>
    <scope>NUCLEOTIDE SEQUENCE</scope>
    <source>
        <strain evidence="9">SMH4131-1</strain>
    </source>
</reference>
<dbReference type="GO" id="GO:0016020">
    <property type="term" value="C:membrane"/>
    <property type="evidence" value="ECO:0007669"/>
    <property type="project" value="UniProtKB-SubCell"/>
</dbReference>
<dbReference type="CDD" id="cd17476">
    <property type="entry name" value="MFS_Amf1_MDR_like"/>
    <property type="match status" value="1"/>
</dbReference>
<keyword evidence="2" id="KW-0813">Transport</keyword>
<feature type="region of interest" description="Disordered" evidence="6">
    <location>
        <begin position="19"/>
        <end position="71"/>
    </location>
</feature>
<dbReference type="InterPro" id="IPR036259">
    <property type="entry name" value="MFS_trans_sf"/>
</dbReference>
<feature type="transmembrane region" description="Helical" evidence="7">
    <location>
        <begin position="389"/>
        <end position="407"/>
    </location>
</feature>